<dbReference type="EnsemblMetazoa" id="AMIN006985-RA">
    <property type="protein sequence ID" value="AMIN006985-PA"/>
    <property type="gene ID" value="AMIN006985"/>
</dbReference>
<name>A0A182W9F7_9DIPT</name>
<accession>A0A182W9F7</accession>
<organism evidence="2 3">
    <name type="scientific">Anopheles minimus</name>
    <dbReference type="NCBI Taxonomy" id="112268"/>
    <lineage>
        <taxon>Eukaryota</taxon>
        <taxon>Metazoa</taxon>
        <taxon>Ecdysozoa</taxon>
        <taxon>Arthropoda</taxon>
        <taxon>Hexapoda</taxon>
        <taxon>Insecta</taxon>
        <taxon>Pterygota</taxon>
        <taxon>Neoptera</taxon>
        <taxon>Endopterygota</taxon>
        <taxon>Diptera</taxon>
        <taxon>Nematocera</taxon>
        <taxon>Culicoidea</taxon>
        <taxon>Culicidae</taxon>
        <taxon>Anophelinae</taxon>
        <taxon>Anopheles</taxon>
    </lineage>
</organism>
<dbReference type="VEuPathDB" id="VectorBase:AMIN006985"/>
<proteinExistence type="predicted"/>
<evidence type="ECO:0000313" key="3">
    <source>
        <dbReference type="Proteomes" id="UP000075920"/>
    </source>
</evidence>
<sequence>MLPPSLGTQIVLPPVTAPNGESFPGTPATPDPNSSILRPTNMRHPLDAAPGPYPLGAIRRDPQLSVNSGNFDSASVLSSDSCSTVGGYGDPNQVGLPVAGAQKRWIPHQQRELLEKQAQLLLSGAAIKRKRETEIF</sequence>
<feature type="region of interest" description="Disordered" evidence="1">
    <location>
        <begin position="1"/>
        <end position="54"/>
    </location>
</feature>
<evidence type="ECO:0000256" key="1">
    <source>
        <dbReference type="SAM" id="MobiDB-lite"/>
    </source>
</evidence>
<dbReference type="Proteomes" id="UP000075920">
    <property type="component" value="Unassembled WGS sequence"/>
</dbReference>
<dbReference type="AlphaFoldDB" id="A0A182W9F7"/>
<reference evidence="3" key="1">
    <citation type="submission" date="2013-03" db="EMBL/GenBank/DDBJ databases">
        <title>The Genome Sequence of Anopheles minimus MINIMUS1.</title>
        <authorList>
            <consortium name="The Broad Institute Genomics Platform"/>
            <person name="Neafsey D.E."/>
            <person name="Walton C."/>
            <person name="Walker B."/>
            <person name="Young S.K."/>
            <person name="Zeng Q."/>
            <person name="Gargeya S."/>
            <person name="Fitzgerald M."/>
            <person name="Haas B."/>
            <person name="Abouelleil A."/>
            <person name="Allen A.W."/>
            <person name="Alvarado L."/>
            <person name="Arachchi H.M."/>
            <person name="Berlin A.M."/>
            <person name="Chapman S.B."/>
            <person name="Gainer-Dewar J."/>
            <person name="Goldberg J."/>
            <person name="Griggs A."/>
            <person name="Gujja S."/>
            <person name="Hansen M."/>
            <person name="Howarth C."/>
            <person name="Imamovic A."/>
            <person name="Ireland A."/>
            <person name="Larimer J."/>
            <person name="McCowan C."/>
            <person name="Murphy C."/>
            <person name="Pearson M."/>
            <person name="Poon T.W."/>
            <person name="Priest M."/>
            <person name="Roberts A."/>
            <person name="Saif S."/>
            <person name="Shea T."/>
            <person name="Sisk P."/>
            <person name="Sykes S."/>
            <person name="Wortman J."/>
            <person name="Nusbaum C."/>
            <person name="Birren B."/>
        </authorList>
    </citation>
    <scope>NUCLEOTIDE SEQUENCE [LARGE SCALE GENOMIC DNA]</scope>
    <source>
        <strain evidence="3">MINIMUS1</strain>
    </source>
</reference>
<protein>
    <submittedName>
        <fullName evidence="2">Uncharacterized protein</fullName>
    </submittedName>
</protein>
<evidence type="ECO:0000313" key="2">
    <source>
        <dbReference type="EnsemblMetazoa" id="AMIN006985-PA"/>
    </source>
</evidence>
<reference evidence="2" key="2">
    <citation type="submission" date="2020-05" db="UniProtKB">
        <authorList>
            <consortium name="EnsemblMetazoa"/>
        </authorList>
    </citation>
    <scope>IDENTIFICATION</scope>
    <source>
        <strain evidence="2">MINIMUS1</strain>
    </source>
</reference>
<keyword evidence="3" id="KW-1185">Reference proteome</keyword>